<keyword evidence="3" id="KW-0472">Membrane</keyword>
<evidence type="ECO:0000313" key="4">
    <source>
        <dbReference type="EMBL" id="TXB67960.1"/>
    </source>
</evidence>
<evidence type="ECO:0000256" key="1">
    <source>
        <dbReference type="ARBA" id="ARBA00004308"/>
    </source>
</evidence>
<comment type="caution">
    <text evidence="4">The sequence shown here is derived from an EMBL/GenBank/DDBJ whole genome shotgun (WGS) entry which is preliminary data.</text>
</comment>
<organism evidence="4 5">
    <name type="scientific">Phaeodactylibacter luteus</name>
    <dbReference type="NCBI Taxonomy" id="1564516"/>
    <lineage>
        <taxon>Bacteria</taxon>
        <taxon>Pseudomonadati</taxon>
        <taxon>Bacteroidota</taxon>
        <taxon>Saprospiria</taxon>
        <taxon>Saprospirales</taxon>
        <taxon>Haliscomenobacteraceae</taxon>
        <taxon>Phaeodactylibacter</taxon>
    </lineage>
</organism>
<evidence type="ECO:0000256" key="3">
    <source>
        <dbReference type="SAM" id="Phobius"/>
    </source>
</evidence>
<dbReference type="PANTHER" id="PTHR13806:SF31">
    <property type="entry name" value="FLOTILLIN-LIKE PROTEIN 1-RELATED"/>
    <property type="match status" value="1"/>
</dbReference>
<dbReference type="Proteomes" id="UP000321580">
    <property type="component" value="Unassembled WGS sequence"/>
</dbReference>
<dbReference type="PANTHER" id="PTHR13806">
    <property type="entry name" value="FLOTILLIN-RELATED"/>
    <property type="match status" value="1"/>
</dbReference>
<feature type="coiled-coil region" evidence="2">
    <location>
        <begin position="419"/>
        <end position="491"/>
    </location>
</feature>
<reference evidence="4 5" key="1">
    <citation type="submission" date="2019-08" db="EMBL/GenBank/DDBJ databases">
        <title>Genome of Phaeodactylibacter luteus.</title>
        <authorList>
            <person name="Bowman J.P."/>
        </authorList>
    </citation>
    <scope>NUCLEOTIDE SEQUENCE [LARGE SCALE GENOMIC DNA]</scope>
    <source>
        <strain evidence="4 5">KCTC 42180</strain>
    </source>
</reference>
<dbReference type="AlphaFoldDB" id="A0A5C6S273"/>
<protein>
    <submittedName>
        <fullName evidence="4">Flotillin family protein</fullName>
    </submittedName>
</protein>
<accession>A0A5C6S273</accession>
<keyword evidence="3" id="KW-1133">Transmembrane helix</keyword>
<evidence type="ECO:0000313" key="5">
    <source>
        <dbReference type="Proteomes" id="UP000321580"/>
    </source>
</evidence>
<dbReference type="Gene3D" id="3.30.479.30">
    <property type="entry name" value="Band 7 domain"/>
    <property type="match status" value="1"/>
</dbReference>
<feature type="transmembrane region" description="Helical" evidence="3">
    <location>
        <begin position="7"/>
        <end position="34"/>
    </location>
</feature>
<dbReference type="InterPro" id="IPR036013">
    <property type="entry name" value="Band_7/SPFH_dom_sf"/>
</dbReference>
<keyword evidence="5" id="KW-1185">Reference proteome</keyword>
<dbReference type="InterPro" id="IPR027705">
    <property type="entry name" value="Flotillin_fam"/>
</dbReference>
<dbReference type="RefSeq" id="WP_147166081.1">
    <property type="nucleotide sequence ID" value="NZ_VOOR01000005.1"/>
</dbReference>
<dbReference type="GO" id="GO:0012505">
    <property type="term" value="C:endomembrane system"/>
    <property type="evidence" value="ECO:0007669"/>
    <property type="project" value="UniProtKB-SubCell"/>
</dbReference>
<name>A0A5C6S273_9BACT</name>
<gene>
    <name evidence="4" type="ORF">FRY97_03690</name>
</gene>
<dbReference type="EMBL" id="VOOR01000005">
    <property type="protein sequence ID" value="TXB67960.1"/>
    <property type="molecule type" value="Genomic_DNA"/>
</dbReference>
<dbReference type="GO" id="GO:0005886">
    <property type="term" value="C:plasma membrane"/>
    <property type="evidence" value="ECO:0007669"/>
    <property type="project" value="TreeGrafter"/>
</dbReference>
<feature type="coiled-coil region" evidence="2">
    <location>
        <begin position="228"/>
        <end position="270"/>
    </location>
</feature>
<sequence length="706" mass="78170">MILLQSLAAPVGLAILGISLLVILGLAVMLISWYKKVPQGKAIIRTGVGGTKVAIENGIIVIPGIQMYEVMDLSVRTIEISRMKEDGLICKDNIRADTKVVFFVRINKEVADIKKVAQSIGCQRASDIATLRELFEAKFSEAIKTVGKRFDFVELYDSREKFNSEIQNAIGLNLNGYILEDASIDYLEQTDISYLKENNILDAEGIKKITELTAQQKVKANYIRREEEKTITEQNVEAREAILEYERQLAEKEERQKREIANIKARENAEIAKISEEERLRSEMVRIKTEEELQIAEENRMRQVIVAQKNKERTEAIELERVEKDRLLERTEREKIVTLAEIEKQRAVEEEKKSIQDVIRDRIMVEKKVVEQEEAIKDTRVLAEAERLRQKEVIEAQAKGEATVIEQQKAAEAAKLAAEIQAEKLLIDAEAQKNAAEKEAEARKIKAEATAAEEATIGLSEAQVIEAKAKANELEGKLEAAVLERKAQAEAIGIEAKAAALRKQGQMEAEVADQKGEAEARVLELKLEAEARGIAQKADAMKKLDGVGREHEEFKIRLEAEKAIRLADIAVAKDVAQAQSNVLGEAMKHANIDIVGGEMQFVNSILNAVNQGRRIDGLLNGSSHLNQLSQSLLQGGSNGDGLLSQIGSLVRRAGLSTADLRDLTLAALLAQLGSQAANVEEKSLLKRLTAKVEELGLGALSAGQFL</sequence>
<keyword evidence="3" id="KW-0812">Transmembrane</keyword>
<proteinExistence type="predicted"/>
<dbReference type="OrthoDB" id="9815577at2"/>
<dbReference type="SUPFAM" id="SSF117892">
    <property type="entry name" value="Band 7/SPFH domain"/>
    <property type="match status" value="1"/>
</dbReference>
<comment type="subcellular location">
    <subcellularLocation>
        <location evidence="1">Endomembrane system</location>
    </subcellularLocation>
</comment>
<keyword evidence="2" id="KW-0175">Coiled coil</keyword>
<evidence type="ECO:0000256" key="2">
    <source>
        <dbReference type="SAM" id="Coils"/>
    </source>
</evidence>